<evidence type="ECO:0000313" key="3">
    <source>
        <dbReference type="Proteomes" id="UP001295423"/>
    </source>
</evidence>
<dbReference type="Proteomes" id="UP001295423">
    <property type="component" value="Unassembled WGS sequence"/>
</dbReference>
<sequence>MCQRPVFPVASASSSLAKQLTTAVAPRTTELTSNNLIRTATNPDSAAGKRVRFEPPCTLNSFSEPTYSLCDEDKESMWWTREELTLLSPSPKSVVSDPSVPMCLILFMISNLSILSIAACVMALD</sequence>
<organism evidence="2 3">
    <name type="scientific">Cylindrotheca closterium</name>
    <dbReference type="NCBI Taxonomy" id="2856"/>
    <lineage>
        <taxon>Eukaryota</taxon>
        <taxon>Sar</taxon>
        <taxon>Stramenopiles</taxon>
        <taxon>Ochrophyta</taxon>
        <taxon>Bacillariophyta</taxon>
        <taxon>Bacillariophyceae</taxon>
        <taxon>Bacillariophycidae</taxon>
        <taxon>Bacillariales</taxon>
        <taxon>Bacillariaceae</taxon>
        <taxon>Cylindrotheca</taxon>
    </lineage>
</organism>
<evidence type="ECO:0000313" key="2">
    <source>
        <dbReference type="EMBL" id="CAJ1948605.1"/>
    </source>
</evidence>
<gene>
    <name evidence="2" type="ORF">CYCCA115_LOCUS11700</name>
</gene>
<keyword evidence="3" id="KW-1185">Reference proteome</keyword>
<reference evidence="2" key="1">
    <citation type="submission" date="2023-08" db="EMBL/GenBank/DDBJ databases">
        <authorList>
            <person name="Audoor S."/>
            <person name="Bilcke G."/>
        </authorList>
    </citation>
    <scope>NUCLEOTIDE SEQUENCE</scope>
</reference>
<proteinExistence type="predicted"/>
<accession>A0AAD2FPU9</accession>
<keyword evidence="1" id="KW-0472">Membrane</keyword>
<keyword evidence="1" id="KW-0812">Transmembrane</keyword>
<dbReference type="AlphaFoldDB" id="A0AAD2FPU9"/>
<comment type="caution">
    <text evidence="2">The sequence shown here is derived from an EMBL/GenBank/DDBJ whole genome shotgun (WGS) entry which is preliminary data.</text>
</comment>
<keyword evidence="1" id="KW-1133">Transmembrane helix</keyword>
<dbReference type="EMBL" id="CAKOGP040001747">
    <property type="protein sequence ID" value="CAJ1948605.1"/>
    <property type="molecule type" value="Genomic_DNA"/>
</dbReference>
<protein>
    <submittedName>
        <fullName evidence="2">Uncharacterized protein</fullName>
    </submittedName>
</protein>
<name>A0AAD2FPU9_9STRA</name>
<evidence type="ECO:0000256" key="1">
    <source>
        <dbReference type="SAM" id="Phobius"/>
    </source>
</evidence>
<feature type="transmembrane region" description="Helical" evidence="1">
    <location>
        <begin position="99"/>
        <end position="124"/>
    </location>
</feature>